<evidence type="ECO:0000256" key="4">
    <source>
        <dbReference type="ARBA" id="ARBA00012744"/>
    </source>
</evidence>
<dbReference type="Gene3D" id="3.40.50.1700">
    <property type="entry name" value="Glycoside hydrolase family 3 C-terminal domain"/>
    <property type="match status" value="1"/>
</dbReference>
<evidence type="ECO:0000256" key="12">
    <source>
        <dbReference type="ARBA" id="ARBA00041601"/>
    </source>
</evidence>
<dbReference type="PANTHER" id="PTHR42715:SF12">
    <property type="entry name" value="BETA-GLUCOSIDASE G-RELATED"/>
    <property type="match status" value="1"/>
</dbReference>
<keyword evidence="7" id="KW-0378">Hydrolase</keyword>
<dbReference type="Pfam" id="PF00933">
    <property type="entry name" value="Glyco_hydro_3"/>
    <property type="match status" value="1"/>
</dbReference>
<reference evidence="18" key="1">
    <citation type="submission" date="2023-10" db="EMBL/GenBank/DDBJ databases">
        <authorList>
            <person name="Chen Y."/>
            <person name="Shah S."/>
            <person name="Dougan E. K."/>
            <person name="Thang M."/>
            <person name="Chan C."/>
        </authorList>
    </citation>
    <scope>NUCLEOTIDE SEQUENCE [LARGE SCALE GENOMIC DNA]</scope>
</reference>
<keyword evidence="6 16" id="KW-0732">Signal</keyword>
<evidence type="ECO:0000256" key="1">
    <source>
        <dbReference type="ARBA" id="ARBA00000448"/>
    </source>
</evidence>
<evidence type="ECO:0000313" key="18">
    <source>
        <dbReference type="EMBL" id="CAK0911987.1"/>
    </source>
</evidence>
<evidence type="ECO:0000256" key="10">
    <source>
        <dbReference type="ARBA" id="ARBA00039579"/>
    </source>
</evidence>
<organism evidence="18 19">
    <name type="scientific">Prorocentrum cordatum</name>
    <dbReference type="NCBI Taxonomy" id="2364126"/>
    <lineage>
        <taxon>Eukaryota</taxon>
        <taxon>Sar</taxon>
        <taxon>Alveolata</taxon>
        <taxon>Dinophyceae</taxon>
        <taxon>Prorocentrales</taxon>
        <taxon>Prorocentraceae</taxon>
        <taxon>Prorocentrum</taxon>
    </lineage>
</organism>
<evidence type="ECO:0000256" key="7">
    <source>
        <dbReference type="ARBA" id="ARBA00022801"/>
    </source>
</evidence>
<feature type="signal peptide" evidence="16">
    <location>
        <begin position="1"/>
        <end position="23"/>
    </location>
</feature>
<dbReference type="SUPFAM" id="SSF51445">
    <property type="entry name" value="(Trans)glycosidases"/>
    <property type="match status" value="1"/>
</dbReference>
<feature type="transmembrane region" description="Helical" evidence="15">
    <location>
        <begin position="925"/>
        <end position="946"/>
    </location>
</feature>
<keyword evidence="15" id="KW-1133">Transmembrane helix</keyword>
<evidence type="ECO:0000256" key="6">
    <source>
        <dbReference type="ARBA" id="ARBA00022729"/>
    </source>
</evidence>
<gene>
    <name evidence="18" type="ORF">PCOR1329_LOCUS85693</name>
</gene>
<evidence type="ECO:0000256" key="14">
    <source>
        <dbReference type="SAM" id="MobiDB-lite"/>
    </source>
</evidence>
<evidence type="ECO:0000259" key="17">
    <source>
        <dbReference type="SMART" id="SM01217"/>
    </source>
</evidence>
<keyword evidence="19" id="KW-1185">Reference proteome</keyword>
<dbReference type="InterPro" id="IPR001764">
    <property type="entry name" value="Glyco_hydro_3_N"/>
</dbReference>
<evidence type="ECO:0000256" key="8">
    <source>
        <dbReference type="ARBA" id="ARBA00023295"/>
    </source>
</evidence>
<evidence type="ECO:0000313" key="19">
    <source>
        <dbReference type="Proteomes" id="UP001189429"/>
    </source>
</evidence>
<comment type="subcellular location">
    <subcellularLocation>
        <location evidence="2">Secreted</location>
    </subcellularLocation>
</comment>
<feature type="chain" id="PRO_5046102424" description="Probable beta-glucosidase G" evidence="16">
    <location>
        <begin position="24"/>
        <end position="1002"/>
    </location>
</feature>
<dbReference type="SUPFAM" id="SSF52279">
    <property type="entry name" value="Beta-D-glucan exohydrolase, C-terminal domain"/>
    <property type="match status" value="1"/>
</dbReference>
<evidence type="ECO:0000256" key="16">
    <source>
        <dbReference type="SAM" id="SignalP"/>
    </source>
</evidence>
<feature type="compositionally biased region" description="Pro residues" evidence="14">
    <location>
        <begin position="771"/>
        <end position="782"/>
    </location>
</feature>
<dbReference type="Proteomes" id="UP001189429">
    <property type="component" value="Unassembled WGS sequence"/>
</dbReference>
<name>A0ABN9YJG9_9DINO</name>
<evidence type="ECO:0000256" key="9">
    <source>
        <dbReference type="ARBA" id="ARBA00024983"/>
    </source>
</evidence>
<keyword evidence="8" id="KW-0326">Glycosidase</keyword>
<dbReference type="InterPro" id="IPR013783">
    <property type="entry name" value="Ig-like_fold"/>
</dbReference>
<evidence type="ECO:0000256" key="5">
    <source>
        <dbReference type="ARBA" id="ARBA00022525"/>
    </source>
</evidence>
<protein>
    <recommendedName>
        <fullName evidence="10">Probable beta-glucosidase G</fullName>
        <ecNumber evidence="4">3.2.1.21</ecNumber>
    </recommendedName>
    <alternativeName>
        <fullName evidence="11">Beta-D-glucoside glucohydrolase G</fullName>
    </alternativeName>
    <alternativeName>
        <fullName evidence="12">Cellobiase G</fullName>
    </alternativeName>
    <alternativeName>
        <fullName evidence="13">Gentiobiase G</fullName>
    </alternativeName>
</protein>
<proteinExistence type="inferred from homology"/>
<comment type="caution">
    <text evidence="18">The sequence shown here is derived from an EMBL/GenBank/DDBJ whole genome shotgun (WGS) entry which is preliminary data.</text>
</comment>
<comment type="function">
    <text evidence="9">Beta-glucosidases are one of a number of cellulolytic enzymes involved in the degradation of cellulosic biomass. Catalyzes the last step releasing glucose from the inhibitory cellobiose.</text>
</comment>
<dbReference type="EC" id="3.2.1.21" evidence="4"/>
<feature type="domain" description="Fibronectin type III-like" evidence="17">
    <location>
        <begin position="681"/>
        <end position="750"/>
    </location>
</feature>
<feature type="region of interest" description="Disordered" evidence="14">
    <location>
        <begin position="753"/>
        <end position="782"/>
    </location>
</feature>
<dbReference type="Gene3D" id="2.60.40.10">
    <property type="entry name" value="Immunoglobulins"/>
    <property type="match status" value="1"/>
</dbReference>
<dbReference type="Gene3D" id="3.20.20.300">
    <property type="entry name" value="Glycoside hydrolase, family 3, N-terminal domain"/>
    <property type="match status" value="1"/>
</dbReference>
<dbReference type="InterPro" id="IPR050288">
    <property type="entry name" value="Cellulose_deg_GH3"/>
</dbReference>
<dbReference type="InterPro" id="IPR036962">
    <property type="entry name" value="Glyco_hydro_3_N_sf"/>
</dbReference>
<accession>A0ABN9YJG9</accession>
<comment type="similarity">
    <text evidence="3">Belongs to the glycosyl hydrolase 3 family.</text>
</comment>
<keyword evidence="15" id="KW-0472">Membrane</keyword>
<dbReference type="SMART" id="SM01217">
    <property type="entry name" value="Fn3_like"/>
    <property type="match status" value="1"/>
</dbReference>
<dbReference type="EMBL" id="CAUYUJ010022682">
    <property type="protein sequence ID" value="CAK0911987.1"/>
    <property type="molecule type" value="Genomic_DNA"/>
</dbReference>
<dbReference type="InterPro" id="IPR002772">
    <property type="entry name" value="Glyco_hydro_3_C"/>
</dbReference>
<dbReference type="InterPro" id="IPR026891">
    <property type="entry name" value="Fn3-like"/>
</dbReference>
<dbReference type="InterPro" id="IPR017853">
    <property type="entry name" value="GH"/>
</dbReference>
<feature type="region of interest" description="Disordered" evidence="14">
    <location>
        <begin position="955"/>
        <end position="1002"/>
    </location>
</feature>
<dbReference type="PRINTS" id="PR00133">
    <property type="entry name" value="GLHYDRLASE3"/>
</dbReference>
<evidence type="ECO:0000256" key="15">
    <source>
        <dbReference type="SAM" id="Phobius"/>
    </source>
</evidence>
<dbReference type="Pfam" id="PF14310">
    <property type="entry name" value="Fn3-like"/>
    <property type="match status" value="1"/>
</dbReference>
<evidence type="ECO:0000256" key="13">
    <source>
        <dbReference type="ARBA" id="ARBA00041808"/>
    </source>
</evidence>
<evidence type="ECO:0000256" key="11">
    <source>
        <dbReference type="ARBA" id="ARBA00041276"/>
    </source>
</evidence>
<sequence length="1002" mass="104476">MRAPGVLPLAPWAWLALLGRAAGTLDLEAPLRQLQSVAVADAAPLRQLEMPPPAVDEAPGLRPLSWEAAGAKAADTIAKMSLGDKHALLQGLGWDGDLRKWFYVGNTAAVPALGIPSLNMQDAASGFRTYWSELVGTVTCWPSLLAMAATWDPNAVESYARAVGKEFKGKGANGILGPSVNVHRVARNGRNFEYLSGEDPYLGSVLAPAYVRGVQSQGVLAVLKHWVFNEQETNRNSENSIVDDKTAWELYYPPFQAAVDAGVAAAMCSYNRVGGQYSCQNEETLQRVLKDQMGFKGFVQTDWWAAKAMGMPAGLDQEMPGSNDVFFNEGDLAGQDPQRVDDAVHRVLSAIYRLKLETSTPCSPPDCEEWFRKNVTSEAHASLARSLATESIVLLKNDKDVLPISTSRVGKIAVLGAASAANAYDPSGGGQNGGGDWATGDYYSGGGSGHMVAGRLITPLQGISSRAASAGIEVASAPTDDVEAGLQAADGADLIIVVAATTSGESRDRDSLALDGGVGDLIGAVSDRSGKPVVVLVQSPGAFVAPWVDSADGVLVMFLGGQETGAAWASILFGDQSPTGRLPLMLPATEDDQIPPGTGDDVEYSEGTKTSYRNHDFKAAFPFGHGLTFTTFEYTHAVAVPCGGQTAAAVVRGPASEEPAGQAVACVQVRVRNAGKSSGQEVVQLYLEFPAEAGRPGPLLKGFQKTGVMAPGDEVEVVLPLTRRDLSYYDAEAKSWKEAASLTAHVGASSADLRASPVQLTRDEDSGEWPAPEPAPTAPAPAPAAALLPAAAPAPRPAEAWPVASEDSVAHVARGAWDCEVGLWHWREAWSAPKRAWCCEHEQKGCDGQPDDEGDDALHDALAELSGAAAGLAADPQAPVGLRGAGSAGGAAGGGAWASPLAAQRLDEVPAVPAARPLAAPAPRWIQALVALQLCASAAFAVLCGLRRRQRHGTVRSEGASSADAGGVVVRRGAAEPLRPRSPPMASGNLSPGVASPLQTEA</sequence>
<dbReference type="PANTHER" id="PTHR42715">
    <property type="entry name" value="BETA-GLUCOSIDASE"/>
    <property type="match status" value="1"/>
</dbReference>
<keyword evidence="15" id="KW-0812">Transmembrane</keyword>
<evidence type="ECO:0000256" key="3">
    <source>
        <dbReference type="ARBA" id="ARBA00005336"/>
    </source>
</evidence>
<comment type="catalytic activity">
    <reaction evidence="1">
        <text>Hydrolysis of terminal, non-reducing beta-D-glucosyl residues with release of beta-D-glucose.</text>
        <dbReference type="EC" id="3.2.1.21"/>
    </reaction>
</comment>
<keyword evidence="5" id="KW-0964">Secreted</keyword>
<evidence type="ECO:0000256" key="2">
    <source>
        <dbReference type="ARBA" id="ARBA00004613"/>
    </source>
</evidence>
<dbReference type="InterPro" id="IPR036881">
    <property type="entry name" value="Glyco_hydro_3_C_sf"/>
</dbReference>
<dbReference type="Pfam" id="PF01915">
    <property type="entry name" value="Glyco_hydro_3_C"/>
    <property type="match status" value="1"/>
</dbReference>